<dbReference type="Proteomes" id="UP001172101">
    <property type="component" value="Unassembled WGS sequence"/>
</dbReference>
<gene>
    <name evidence="2" type="ORF">B0T26DRAFT_745349</name>
</gene>
<accession>A0AA40BFH6</accession>
<name>A0AA40BFH6_9PEZI</name>
<reference evidence="2" key="1">
    <citation type="submission" date="2023-06" db="EMBL/GenBank/DDBJ databases">
        <title>Genome-scale phylogeny and comparative genomics of the fungal order Sordariales.</title>
        <authorList>
            <consortium name="Lawrence Berkeley National Laboratory"/>
            <person name="Hensen N."/>
            <person name="Bonometti L."/>
            <person name="Westerberg I."/>
            <person name="Brannstrom I.O."/>
            <person name="Guillou S."/>
            <person name="Cros-Aarteil S."/>
            <person name="Calhoun S."/>
            <person name="Haridas S."/>
            <person name="Kuo A."/>
            <person name="Mondo S."/>
            <person name="Pangilinan J."/>
            <person name="Riley R."/>
            <person name="LaButti K."/>
            <person name="Andreopoulos B."/>
            <person name="Lipzen A."/>
            <person name="Chen C."/>
            <person name="Yanf M."/>
            <person name="Daum C."/>
            <person name="Ng V."/>
            <person name="Clum A."/>
            <person name="Steindorff A."/>
            <person name="Ohm R."/>
            <person name="Martin F."/>
            <person name="Silar P."/>
            <person name="Natvig D."/>
            <person name="Lalanne C."/>
            <person name="Gautier V."/>
            <person name="Ament-velasquez S.L."/>
            <person name="Kruys A."/>
            <person name="Hutchinson M.I."/>
            <person name="Powell A.J."/>
            <person name="Barry K."/>
            <person name="Miller A.N."/>
            <person name="Grigoriev I.V."/>
            <person name="Debuchy R."/>
            <person name="Gladieux P."/>
            <person name="Thoren M.H."/>
            <person name="Johannesson H."/>
        </authorList>
    </citation>
    <scope>NUCLEOTIDE SEQUENCE</scope>
    <source>
        <strain evidence="2">SMH2392-1A</strain>
    </source>
</reference>
<keyword evidence="3" id="KW-1185">Reference proteome</keyword>
<protein>
    <recommendedName>
        <fullName evidence="1">DNA/RNA-binding protein Alba-like domain-containing protein</fullName>
    </recommendedName>
</protein>
<dbReference type="GeneID" id="85327822"/>
<dbReference type="InterPro" id="IPR002775">
    <property type="entry name" value="DNA/RNA-bd_Alba-like"/>
</dbReference>
<evidence type="ECO:0000313" key="3">
    <source>
        <dbReference type="Proteomes" id="UP001172101"/>
    </source>
</evidence>
<evidence type="ECO:0000259" key="1">
    <source>
        <dbReference type="Pfam" id="PF01918"/>
    </source>
</evidence>
<dbReference type="GO" id="GO:0003676">
    <property type="term" value="F:nucleic acid binding"/>
    <property type="evidence" value="ECO:0007669"/>
    <property type="project" value="InterPro"/>
</dbReference>
<dbReference type="Pfam" id="PF01918">
    <property type="entry name" value="Alba"/>
    <property type="match status" value="1"/>
</dbReference>
<sequence length="246" mass="27472">MPTAETIRPQTQILSKRKYLSDNNDPNPKKVRVAGELAIALDTTASPAASPFTQLHESLVSILRPRYEVKTMSVMSSTSINKHVDKALNHLGRFSMWDRSVLPGVVLLSAKASASSKLITVSELVRRRIGESEQKWYQYNVLNESLCEPTAAEQPREVVEDTFMEVDPEHEPGNASDSEDYFETTVNPGSIHERATQPAKTRHVAFMSIFLSRVPLGELNSLPNIILQTNEKQIEYVRKKKAGLVG</sequence>
<feature type="domain" description="DNA/RNA-binding protein Alba-like" evidence="1">
    <location>
        <begin position="70"/>
        <end position="144"/>
    </location>
</feature>
<dbReference type="EMBL" id="JAUIRO010000001">
    <property type="protein sequence ID" value="KAK0733289.1"/>
    <property type="molecule type" value="Genomic_DNA"/>
</dbReference>
<evidence type="ECO:0000313" key="2">
    <source>
        <dbReference type="EMBL" id="KAK0733289.1"/>
    </source>
</evidence>
<dbReference type="AlphaFoldDB" id="A0AA40BFH6"/>
<comment type="caution">
    <text evidence="2">The sequence shown here is derived from an EMBL/GenBank/DDBJ whole genome shotgun (WGS) entry which is preliminary data.</text>
</comment>
<dbReference type="RefSeq" id="XP_060302166.1">
    <property type="nucleotide sequence ID" value="XM_060444552.1"/>
</dbReference>
<organism evidence="2 3">
    <name type="scientific">Lasiosphaeria miniovina</name>
    <dbReference type="NCBI Taxonomy" id="1954250"/>
    <lineage>
        <taxon>Eukaryota</taxon>
        <taxon>Fungi</taxon>
        <taxon>Dikarya</taxon>
        <taxon>Ascomycota</taxon>
        <taxon>Pezizomycotina</taxon>
        <taxon>Sordariomycetes</taxon>
        <taxon>Sordariomycetidae</taxon>
        <taxon>Sordariales</taxon>
        <taxon>Lasiosphaeriaceae</taxon>
        <taxon>Lasiosphaeria</taxon>
    </lineage>
</organism>
<proteinExistence type="predicted"/>